<sequence>MKTITSTTVLSAAALAANCLFFTLAHASGAQTAGASTPFVTVEAESGHLDGGATLRALPPGAPVPKVATLELEASGGAFVELTHTGQSVSIVNPVANANTVVIRASIPTTADTTGQLATINLYVNGVFRQAVTLSSKQSWQYHDARTHPRDPNAGGVPFHFYEENRAFITGAPIPAGSVITLKKDAGNLAEVYGIDSVDFESVAAPRTQPANSLSVTDYGADPTFGTDSTAAIQRCINDARARSMSVWIPPGKYRVSSLASGGLDMTGVTVNGAGMWYSTIYRNVPLPPPSKPWRSNIKLGTNSVIRNVSIDSNAIYRGIGGDGGDDYGLLSQGNNWLIERVWIQHCDAQWLSGSNGTIRDSRVADSWGDGINLNNGNTLDPQKLGVNLTAQNNFVRGTGDDGIATYSDAGAAGTNSQMDGTKIINNTSVAPYWANGLRIAGGKHVLVQGNRVQDPSSGNGMDVSIFGATGQPLESGTITGNLVLRGGGWDGTDRHGMHVGSSNTKAAPTNVEISNNVIQDSRRAGLKIGTVTNILDVHGNTIVHPATQGVWIAKGVSGSGNFVANTVTNPNAGQTVFQNDSPATFGVTQSGNSWD</sequence>
<evidence type="ECO:0000259" key="2">
    <source>
        <dbReference type="Pfam" id="PF12708"/>
    </source>
</evidence>
<keyword evidence="1" id="KW-0732">Signal</keyword>
<accession>A0A5E4Z542</accession>
<dbReference type="Proteomes" id="UP000406256">
    <property type="component" value="Unassembled WGS sequence"/>
</dbReference>
<dbReference type="EMBL" id="CABPSB010000032">
    <property type="protein sequence ID" value="VVE55787.1"/>
    <property type="molecule type" value="Genomic_DNA"/>
</dbReference>
<dbReference type="AlphaFoldDB" id="A0A5E4Z542"/>
<dbReference type="SUPFAM" id="SSF51126">
    <property type="entry name" value="Pectin lyase-like"/>
    <property type="match status" value="1"/>
</dbReference>
<dbReference type="Gene3D" id="2.160.20.10">
    <property type="entry name" value="Single-stranded right-handed beta-helix, Pectin lyase-like"/>
    <property type="match status" value="1"/>
</dbReference>
<dbReference type="InterPro" id="IPR033801">
    <property type="entry name" value="CBM6-CBM35-CBM36-like_1"/>
</dbReference>
<protein>
    <submittedName>
        <fullName evidence="4">Uncharacterized protein</fullName>
    </submittedName>
</protein>
<feature type="domain" description="Rhamnogalacturonase A/B/Epimerase-like pectate lyase" evidence="2">
    <location>
        <begin position="215"/>
        <end position="427"/>
    </location>
</feature>
<feature type="chain" id="PRO_5023139599" evidence="1">
    <location>
        <begin position="28"/>
        <end position="596"/>
    </location>
</feature>
<dbReference type="SMART" id="SM00710">
    <property type="entry name" value="PbH1"/>
    <property type="match status" value="8"/>
</dbReference>
<feature type="signal peptide" evidence="1">
    <location>
        <begin position="1"/>
        <end position="27"/>
    </location>
</feature>
<gene>
    <name evidence="4" type="ORF">PAN31108_05035</name>
</gene>
<dbReference type="Gene3D" id="2.60.120.260">
    <property type="entry name" value="Galactose-binding domain-like"/>
    <property type="match status" value="1"/>
</dbReference>
<dbReference type="RefSeq" id="WP_174995139.1">
    <property type="nucleotide sequence ID" value="NZ_CABPSB010000032.1"/>
</dbReference>
<dbReference type="InterPro" id="IPR006626">
    <property type="entry name" value="PbH1"/>
</dbReference>
<organism evidence="4 5">
    <name type="scientific">Pandoraea anhela</name>
    <dbReference type="NCBI Taxonomy" id="2508295"/>
    <lineage>
        <taxon>Bacteria</taxon>
        <taxon>Pseudomonadati</taxon>
        <taxon>Pseudomonadota</taxon>
        <taxon>Betaproteobacteria</taxon>
        <taxon>Burkholderiales</taxon>
        <taxon>Burkholderiaceae</taxon>
        <taxon>Pandoraea</taxon>
    </lineage>
</organism>
<dbReference type="Pfam" id="PF12708">
    <property type="entry name" value="Pect-lyase_RHGA_epim"/>
    <property type="match status" value="1"/>
</dbReference>
<dbReference type="InterPro" id="IPR012334">
    <property type="entry name" value="Pectin_lyas_fold"/>
</dbReference>
<feature type="domain" description="CBM6/CBM35/CBM36-like 1" evidence="3">
    <location>
        <begin position="38"/>
        <end position="203"/>
    </location>
</feature>
<evidence type="ECO:0000313" key="4">
    <source>
        <dbReference type="EMBL" id="VVE55787.1"/>
    </source>
</evidence>
<dbReference type="Pfam" id="PF22815">
    <property type="entry name" value="CatAgl_D1"/>
    <property type="match status" value="1"/>
</dbReference>
<dbReference type="InterPro" id="IPR011050">
    <property type="entry name" value="Pectin_lyase_fold/virulence"/>
</dbReference>
<dbReference type="InterPro" id="IPR024535">
    <property type="entry name" value="RHGA/B-epi-like_pectate_lyase"/>
</dbReference>
<keyword evidence="5" id="KW-1185">Reference proteome</keyword>
<evidence type="ECO:0000256" key="1">
    <source>
        <dbReference type="SAM" id="SignalP"/>
    </source>
</evidence>
<evidence type="ECO:0000259" key="3">
    <source>
        <dbReference type="Pfam" id="PF22815"/>
    </source>
</evidence>
<name>A0A5E4Z542_9BURK</name>
<reference evidence="4 5" key="1">
    <citation type="submission" date="2019-08" db="EMBL/GenBank/DDBJ databases">
        <authorList>
            <person name="Peeters C."/>
        </authorList>
    </citation>
    <scope>NUCLEOTIDE SEQUENCE [LARGE SCALE GENOMIC DNA]</scope>
    <source>
        <strain evidence="4 5">LMG 31108</strain>
    </source>
</reference>
<proteinExistence type="predicted"/>
<evidence type="ECO:0000313" key="5">
    <source>
        <dbReference type="Proteomes" id="UP000406256"/>
    </source>
</evidence>